<dbReference type="GO" id="GO:0003677">
    <property type="term" value="F:DNA binding"/>
    <property type="evidence" value="ECO:0007669"/>
    <property type="project" value="InterPro"/>
</dbReference>
<dbReference type="EMBL" id="JAUIZM010000011">
    <property type="protein sequence ID" value="KAK1358568.1"/>
    <property type="molecule type" value="Genomic_DNA"/>
</dbReference>
<feature type="region of interest" description="Disordered" evidence="1">
    <location>
        <begin position="235"/>
        <end position="259"/>
    </location>
</feature>
<comment type="caution">
    <text evidence="3">The sequence shown here is derived from an EMBL/GenBank/DDBJ whole genome shotgun (WGS) entry which is preliminary data.</text>
</comment>
<evidence type="ECO:0000313" key="4">
    <source>
        <dbReference type="Proteomes" id="UP001237642"/>
    </source>
</evidence>
<organism evidence="3 4">
    <name type="scientific">Heracleum sosnowskyi</name>
    <dbReference type="NCBI Taxonomy" id="360622"/>
    <lineage>
        <taxon>Eukaryota</taxon>
        <taxon>Viridiplantae</taxon>
        <taxon>Streptophyta</taxon>
        <taxon>Embryophyta</taxon>
        <taxon>Tracheophyta</taxon>
        <taxon>Spermatophyta</taxon>
        <taxon>Magnoliopsida</taxon>
        <taxon>eudicotyledons</taxon>
        <taxon>Gunneridae</taxon>
        <taxon>Pentapetalae</taxon>
        <taxon>asterids</taxon>
        <taxon>campanulids</taxon>
        <taxon>Apiales</taxon>
        <taxon>Apiaceae</taxon>
        <taxon>Apioideae</taxon>
        <taxon>apioid superclade</taxon>
        <taxon>Tordylieae</taxon>
        <taxon>Tordyliinae</taxon>
        <taxon>Heracleum</taxon>
    </lineage>
</organism>
<dbReference type="PANTHER" id="PTHR34199:SF2">
    <property type="entry name" value="NUMOD3 MOTIF FAMILY PROTEIN, EXPRESSED"/>
    <property type="match status" value="1"/>
</dbReference>
<proteinExistence type="predicted"/>
<evidence type="ECO:0000259" key="2">
    <source>
        <dbReference type="Pfam" id="PF07460"/>
    </source>
</evidence>
<feature type="domain" description="Nuclease associated modular" evidence="2">
    <location>
        <begin position="115"/>
        <end position="142"/>
    </location>
</feature>
<accession>A0AAD8H1J3</accession>
<dbReference type="Pfam" id="PF07460">
    <property type="entry name" value="NUMOD3"/>
    <property type="match status" value="1"/>
</dbReference>
<feature type="region of interest" description="Disordered" evidence="1">
    <location>
        <begin position="286"/>
        <end position="339"/>
    </location>
</feature>
<reference evidence="3" key="1">
    <citation type="submission" date="2023-02" db="EMBL/GenBank/DDBJ databases">
        <title>Genome of toxic invasive species Heracleum sosnowskyi carries increased number of genes despite the absence of recent whole-genome duplications.</title>
        <authorList>
            <person name="Schelkunov M."/>
            <person name="Shtratnikova V."/>
            <person name="Makarenko M."/>
            <person name="Klepikova A."/>
            <person name="Omelchenko D."/>
            <person name="Novikova G."/>
            <person name="Obukhova E."/>
            <person name="Bogdanov V."/>
            <person name="Penin A."/>
            <person name="Logacheva M."/>
        </authorList>
    </citation>
    <scope>NUCLEOTIDE SEQUENCE</scope>
    <source>
        <strain evidence="3">Hsosn_3</strain>
        <tissue evidence="3">Leaf</tissue>
    </source>
</reference>
<dbReference type="AlphaFoldDB" id="A0AAD8H1J3"/>
<sequence>MPLLDLTSSQHSFQIHLLPLGARSLYHVNYMRFSYLSRSFKIPTQKREFNVKVQSWGMLVNAVATLEPKISVESDAHDDHRRMILDVDTGSQGVDHQSTSEEFTHVDDKEKLRRMRISKANKGNTPWNKGRKHSPETLRKIREKTKLAMQDPKVKMKLASQGHAQSKETRIKIGVGVRMGWNKRREKLMLQETCHFDWQNLIAEASRRGLAGEEELQWDSYKILDEQLQREWLESVDQRKRSPRPKGSKRAPKSAEQRRRISEAIAAKWADPAYRDRVYSGLSKYHGTPIGADNPRRRQKRASSSTSTSKKKKNVTDNSARNTTKSTTQQTIKKKSKMPIYTDPLASSKLEMIKNIRADRENKKAEAITRAKLLIVEAEKAAKALELAAAKSPLAQASLFETRKLIAEAIQSIESIEGVSDENDSNILSGQTVSSVEKEIDSRSDGLFTKNQIEINGSRALLSNFDDISDSAFEDFNLQELLSREDELLPSSSYDVDFMNDKEYLKELLNNGTNLSQYETLHQKIEPSSFTHQPDHLTPNGSNIKHGNLVRNGAKSELWEKESLTKSTREGKPPKSIKTIKKWVRGKLVEVREED</sequence>
<feature type="region of interest" description="Disordered" evidence="1">
    <location>
        <begin position="529"/>
        <end position="549"/>
    </location>
</feature>
<reference evidence="3" key="2">
    <citation type="submission" date="2023-05" db="EMBL/GenBank/DDBJ databases">
        <authorList>
            <person name="Schelkunov M.I."/>
        </authorList>
    </citation>
    <scope>NUCLEOTIDE SEQUENCE</scope>
    <source>
        <strain evidence="3">Hsosn_3</strain>
        <tissue evidence="3">Leaf</tissue>
    </source>
</reference>
<dbReference type="InterPro" id="IPR003611">
    <property type="entry name" value="NUMOD3"/>
</dbReference>
<protein>
    <submittedName>
        <fullName evidence="3">IENR2 domain-containing protein</fullName>
    </submittedName>
</protein>
<dbReference type="PANTHER" id="PTHR34199">
    <property type="entry name" value="NUMOD3 MOTIF FAMILY PROTEIN, EXPRESSED"/>
    <property type="match status" value="1"/>
</dbReference>
<feature type="compositionally biased region" description="Basic residues" evidence="1">
    <location>
        <begin position="241"/>
        <end position="252"/>
    </location>
</feature>
<keyword evidence="4" id="KW-1185">Reference proteome</keyword>
<evidence type="ECO:0000313" key="3">
    <source>
        <dbReference type="EMBL" id="KAK1358568.1"/>
    </source>
</evidence>
<dbReference type="Proteomes" id="UP001237642">
    <property type="component" value="Unassembled WGS sequence"/>
</dbReference>
<gene>
    <name evidence="3" type="ORF">POM88_051824</name>
</gene>
<evidence type="ECO:0000256" key="1">
    <source>
        <dbReference type="SAM" id="MobiDB-lite"/>
    </source>
</evidence>
<name>A0AAD8H1J3_9APIA</name>